<dbReference type="Pfam" id="PF00328">
    <property type="entry name" value="His_Phos_2"/>
    <property type="match status" value="1"/>
</dbReference>
<comment type="caution">
    <text evidence="21">The sequence shown here is derived from an EMBL/GenBank/DDBJ whole genome shotgun (WGS) entry which is preliminary data.</text>
</comment>
<evidence type="ECO:0000256" key="11">
    <source>
        <dbReference type="ARBA" id="ARBA00043670"/>
    </source>
</evidence>
<dbReference type="AlphaFoldDB" id="A0A507QL56"/>
<keyword evidence="22" id="KW-1185">Reference proteome</keyword>
<evidence type="ECO:0000256" key="2">
    <source>
        <dbReference type="ARBA" id="ARBA00005375"/>
    </source>
</evidence>
<dbReference type="GO" id="GO:0005576">
    <property type="term" value="C:extracellular region"/>
    <property type="evidence" value="ECO:0007669"/>
    <property type="project" value="UniProtKB-SubCell"/>
</dbReference>
<feature type="signal peptide" evidence="20">
    <location>
        <begin position="1"/>
        <end position="20"/>
    </location>
</feature>
<organism evidence="21 22">
    <name type="scientific">Monascus purpureus</name>
    <name type="common">Red mold</name>
    <name type="synonym">Monascus anka</name>
    <dbReference type="NCBI Taxonomy" id="5098"/>
    <lineage>
        <taxon>Eukaryota</taxon>
        <taxon>Fungi</taxon>
        <taxon>Dikarya</taxon>
        <taxon>Ascomycota</taxon>
        <taxon>Pezizomycotina</taxon>
        <taxon>Eurotiomycetes</taxon>
        <taxon>Eurotiomycetidae</taxon>
        <taxon>Eurotiales</taxon>
        <taxon>Aspergillaceae</taxon>
        <taxon>Monascus</taxon>
    </lineage>
</organism>
<feature type="active site" description="Proton donor" evidence="18">
    <location>
        <position position="361"/>
    </location>
</feature>
<dbReference type="PANTHER" id="PTHR20963">
    <property type="entry name" value="MULTIPLE INOSITOL POLYPHOSPHATE PHOSPHATASE-RELATED"/>
    <property type="match status" value="1"/>
</dbReference>
<dbReference type="CDD" id="cd07061">
    <property type="entry name" value="HP_HAP_like"/>
    <property type="match status" value="1"/>
</dbReference>
<evidence type="ECO:0000256" key="20">
    <source>
        <dbReference type="SAM" id="SignalP"/>
    </source>
</evidence>
<dbReference type="FunFam" id="3.40.50.1240:FF:000027">
    <property type="entry name" value="3-phytase A"/>
    <property type="match status" value="1"/>
</dbReference>
<dbReference type="STRING" id="5098.A0A507QL56"/>
<evidence type="ECO:0000256" key="5">
    <source>
        <dbReference type="ARBA" id="ARBA00022525"/>
    </source>
</evidence>
<feature type="disulfide bond" evidence="19">
    <location>
        <begin position="214"/>
        <end position="464"/>
    </location>
</feature>
<feature type="chain" id="PRO_5021368584" description="Phytase A" evidence="20">
    <location>
        <begin position="21"/>
        <end position="466"/>
    </location>
</feature>
<evidence type="ECO:0000256" key="4">
    <source>
        <dbReference type="ARBA" id="ARBA00012632"/>
    </source>
</evidence>
<evidence type="ECO:0000256" key="1">
    <source>
        <dbReference type="ARBA" id="ARBA00004613"/>
    </source>
</evidence>
<gene>
    <name evidence="21" type="ORF">MPDQ_004937</name>
</gene>
<dbReference type="InterPro" id="IPR029033">
    <property type="entry name" value="His_PPase_superfam"/>
</dbReference>
<dbReference type="InterPro" id="IPR000560">
    <property type="entry name" value="His_Pase_clade-2"/>
</dbReference>
<evidence type="ECO:0000256" key="7">
    <source>
        <dbReference type="ARBA" id="ARBA00023157"/>
    </source>
</evidence>
<evidence type="ECO:0000256" key="14">
    <source>
        <dbReference type="ARBA" id="ARBA00043748"/>
    </source>
</evidence>
<comment type="catalytic activity">
    <reaction evidence="15">
        <text>1D-myo-inositol hexakisphosphate + H2O = 1D-myo-inositol 1,2,4,5,6-pentakisphosphate + phosphate</text>
        <dbReference type="Rhea" id="RHEA:16989"/>
        <dbReference type="ChEBI" id="CHEBI:15377"/>
        <dbReference type="ChEBI" id="CHEBI:43474"/>
        <dbReference type="ChEBI" id="CHEBI:57798"/>
        <dbReference type="ChEBI" id="CHEBI:58130"/>
        <dbReference type="EC" id="3.1.3.8"/>
    </reaction>
    <physiologicalReaction direction="left-to-right" evidence="15">
        <dbReference type="Rhea" id="RHEA:16990"/>
    </physiologicalReaction>
</comment>
<dbReference type="PROSITE" id="PS00778">
    <property type="entry name" value="HIS_ACID_PHOSPHAT_2"/>
    <property type="match status" value="1"/>
</dbReference>
<keyword evidence="7 19" id="KW-1015">Disulfide bond</keyword>
<evidence type="ECO:0000256" key="10">
    <source>
        <dbReference type="ARBA" id="ARBA00042300"/>
    </source>
</evidence>
<evidence type="ECO:0000256" key="9">
    <source>
        <dbReference type="ARBA" id="ARBA00041857"/>
    </source>
</evidence>
<dbReference type="GO" id="GO:0003993">
    <property type="term" value="F:acid phosphatase activity"/>
    <property type="evidence" value="ECO:0007669"/>
    <property type="project" value="TreeGrafter"/>
</dbReference>
<dbReference type="InterPro" id="IPR016274">
    <property type="entry name" value="Histidine_acid_Pase_euk"/>
</dbReference>
<dbReference type="PANTHER" id="PTHR20963:SF24">
    <property type="entry name" value="3-PHYTASE B"/>
    <property type="match status" value="1"/>
</dbReference>
<dbReference type="PIRSF" id="PIRSF000894">
    <property type="entry name" value="Acid_phosphatase"/>
    <property type="match status" value="1"/>
</dbReference>
<comment type="subunit">
    <text evidence="3">Monomer.</text>
</comment>
<feature type="disulfide bond" evidence="19">
    <location>
        <begin position="70"/>
        <end position="413"/>
    </location>
</feature>
<dbReference type="GO" id="GO:0016158">
    <property type="term" value="F:inositol hexakisphosphate 3-phosphatase activity"/>
    <property type="evidence" value="ECO:0007669"/>
    <property type="project" value="UniProtKB-EC"/>
</dbReference>
<evidence type="ECO:0000256" key="6">
    <source>
        <dbReference type="ARBA" id="ARBA00022801"/>
    </source>
</evidence>
<proteinExistence type="inferred from homology"/>
<dbReference type="PROSITE" id="PS00616">
    <property type="entry name" value="HIS_ACID_PHOSPHAT_1"/>
    <property type="match status" value="1"/>
</dbReference>
<dbReference type="Gene3D" id="3.40.50.1240">
    <property type="entry name" value="Phosphoglycerate mutase-like"/>
    <property type="match status" value="1"/>
</dbReference>
<evidence type="ECO:0000256" key="18">
    <source>
        <dbReference type="PIRSR" id="PIRSR000894-1"/>
    </source>
</evidence>
<evidence type="ECO:0000256" key="16">
    <source>
        <dbReference type="ARBA" id="ARBA00044106"/>
    </source>
</evidence>
<evidence type="ECO:0000256" key="3">
    <source>
        <dbReference type="ARBA" id="ARBA00011245"/>
    </source>
</evidence>
<keyword evidence="5" id="KW-0964">Secreted</keyword>
<evidence type="ECO:0000313" key="21">
    <source>
        <dbReference type="EMBL" id="TQB67687.1"/>
    </source>
</evidence>
<keyword evidence="6" id="KW-0378">Hydrolase</keyword>
<feature type="disulfide bond" evidence="19">
    <location>
        <begin position="435"/>
        <end position="443"/>
    </location>
</feature>
<dbReference type="InterPro" id="IPR033379">
    <property type="entry name" value="Acid_Pase_AS"/>
</dbReference>
<feature type="active site" description="Nucleophile" evidence="18">
    <location>
        <position position="81"/>
    </location>
</feature>
<evidence type="ECO:0000256" key="19">
    <source>
        <dbReference type="PIRSR" id="PIRSR000894-2"/>
    </source>
</evidence>
<dbReference type="EC" id="3.1.3.8" evidence="4"/>
<reference evidence="21 22" key="1">
    <citation type="submission" date="2019-06" db="EMBL/GenBank/DDBJ databases">
        <title>Wine fermentation using esterase from Monascus purpureus.</title>
        <authorList>
            <person name="Geng C."/>
            <person name="Zhang Y."/>
        </authorList>
    </citation>
    <scope>NUCLEOTIDE SEQUENCE [LARGE SCALE GENOMIC DNA]</scope>
    <source>
        <strain evidence="21">HQ1</strain>
    </source>
</reference>
<comment type="similarity">
    <text evidence="2">Belongs to the histidine acid phosphatase family.</text>
</comment>
<dbReference type="Proteomes" id="UP000319663">
    <property type="component" value="Unassembled WGS sequence"/>
</dbReference>
<keyword evidence="20" id="KW-0732">Signal</keyword>
<keyword evidence="8" id="KW-0325">Glycoprotein</keyword>
<evidence type="ECO:0000256" key="12">
    <source>
        <dbReference type="ARBA" id="ARBA00043675"/>
    </source>
</evidence>
<dbReference type="EMBL" id="VIFY01000325">
    <property type="protein sequence ID" value="TQB67687.1"/>
    <property type="molecule type" value="Genomic_DNA"/>
</dbReference>
<comment type="subcellular location">
    <subcellularLocation>
        <location evidence="1">Secreted</location>
    </subcellularLocation>
</comment>
<feature type="disulfide bond" evidence="19">
    <location>
        <begin position="263"/>
        <end position="281"/>
    </location>
</feature>
<comment type="catalytic activity">
    <reaction evidence="11">
        <text>1D-myo-inositol 1,2,5,6-tetrakisphosphate + H2O = 1D-myo-inositol 1,2,6-trisphosphate + phosphate</text>
        <dbReference type="Rhea" id="RHEA:77119"/>
        <dbReference type="ChEBI" id="CHEBI:15377"/>
        <dbReference type="ChEBI" id="CHEBI:43474"/>
        <dbReference type="ChEBI" id="CHEBI:195535"/>
        <dbReference type="ChEBI" id="CHEBI:195537"/>
    </reaction>
    <physiologicalReaction direction="left-to-right" evidence="11">
        <dbReference type="Rhea" id="RHEA:77120"/>
    </physiologicalReaction>
</comment>
<protein>
    <recommendedName>
        <fullName evidence="16">Phytase A</fullName>
        <ecNumber evidence="4">3.1.3.8</ecNumber>
    </recommendedName>
    <alternativeName>
        <fullName evidence="17">Histidine acid phosphatase phyA</fullName>
    </alternativeName>
    <alternativeName>
        <fullName evidence="10">Myo-inositol hexakisphosphate phosphohydrolase A</fullName>
    </alternativeName>
    <alternativeName>
        <fullName evidence="9">Myo-inositol-hexaphosphate 3-phosphohydrolase A</fullName>
    </alternativeName>
</protein>
<evidence type="ECO:0000256" key="15">
    <source>
        <dbReference type="ARBA" id="ARBA00043788"/>
    </source>
</evidence>
<evidence type="ECO:0000313" key="22">
    <source>
        <dbReference type="Proteomes" id="UP000319663"/>
    </source>
</evidence>
<name>A0A507QL56_MONPU</name>
<dbReference type="SUPFAM" id="SSF53254">
    <property type="entry name" value="Phosphoglycerate mutase-like"/>
    <property type="match status" value="1"/>
</dbReference>
<evidence type="ECO:0000256" key="8">
    <source>
        <dbReference type="ARBA" id="ARBA00023180"/>
    </source>
</evidence>
<comment type="catalytic activity">
    <reaction evidence="12">
        <text>1D-myo-inositol 1,2-bisphosphate + H2O = 1D-myo-inositol 2-phosphate + phosphate</text>
        <dbReference type="Rhea" id="RHEA:77135"/>
        <dbReference type="ChEBI" id="CHEBI:15377"/>
        <dbReference type="ChEBI" id="CHEBI:43474"/>
        <dbReference type="ChEBI" id="CHEBI:84142"/>
        <dbReference type="ChEBI" id="CHEBI:195539"/>
    </reaction>
    <physiologicalReaction direction="left-to-right" evidence="12">
        <dbReference type="Rhea" id="RHEA:77136"/>
    </physiologicalReaction>
</comment>
<sequence length="466" mass="52004">MGTILASLLFLFCLLCRVSGIPLQNQLPSCNTIDAGYQCFPEIAHRWGQYSPYYSIQTPSDISPAVPDGCHITFAQVISRHGARFPTESKSKTYKNLIEDIQQNVTVLRGKYAFLRTYNYSLGADDLTEFGERQMLDSGIRFYERYKALTRRIVPFVRASGSDRVVASAEKFLRGFEKAKVEDPFANDTQRAPRVDVVLEESETFNNTLDHGVCAAFERSDLGDEVMANFTQLFAPSIRERLQNDLPGVQLSISDVVNLMDMCPFDTVARTPDASVLSPFCALFTQREWIEYDYMQSLGKYYGYGAGNPLGPSQGIGFTNELIARLTGTPVHDETSTNHTLDSSPETFPLNARLYADFSHDNGMIPIYFALGLYNGTKPLSRSTVESTAETDGYSAAWTVPFGARGYIEKMQCRGEREPLVRALVNNRVVPLHGCRVDKLGRCKLGDFVRGLSFARSGGEWARCSI</sequence>
<evidence type="ECO:0000256" key="17">
    <source>
        <dbReference type="ARBA" id="ARBA00044262"/>
    </source>
</evidence>
<accession>A0A507QL56</accession>
<evidence type="ECO:0000256" key="13">
    <source>
        <dbReference type="ARBA" id="ARBA00043721"/>
    </source>
</evidence>
<comment type="catalytic activity">
    <reaction evidence="13">
        <text>1D-myo-inositol 1,2,6-trisphosphate + H2O = 1D-myo-inositol 1,2-bisphosphate + phosphate</text>
        <dbReference type="Rhea" id="RHEA:77131"/>
        <dbReference type="ChEBI" id="CHEBI:15377"/>
        <dbReference type="ChEBI" id="CHEBI:43474"/>
        <dbReference type="ChEBI" id="CHEBI:195537"/>
        <dbReference type="ChEBI" id="CHEBI:195539"/>
    </reaction>
    <physiologicalReaction direction="left-to-right" evidence="13">
        <dbReference type="Rhea" id="RHEA:77132"/>
    </physiologicalReaction>
</comment>
<comment type="catalytic activity">
    <reaction evidence="14">
        <text>1D-myo-inositol 1,2,4,5,6-pentakisphosphate + H2O = 1D-myo-inositol 1,2,5,6-tetrakisphosphate + phosphate</text>
        <dbReference type="Rhea" id="RHEA:77115"/>
        <dbReference type="ChEBI" id="CHEBI:15377"/>
        <dbReference type="ChEBI" id="CHEBI:43474"/>
        <dbReference type="ChEBI" id="CHEBI:57798"/>
        <dbReference type="ChEBI" id="CHEBI:195535"/>
    </reaction>
    <physiologicalReaction direction="left-to-right" evidence="14">
        <dbReference type="Rhea" id="RHEA:77116"/>
    </physiologicalReaction>
</comment>